<dbReference type="GO" id="GO:0007033">
    <property type="term" value="P:vacuole organization"/>
    <property type="evidence" value="ECO:0007669"/>
    <property type="project" value="UniProtKB-ARBA"/>
</dbReference>
<keyword evidence="14" id="KW-1185">Reference proteome</keyword>
<evidence type="ECO:0000256" key="5">
    <source>
        <dbReference type="ARBA" id="ARBA00022833"/>
    </source>
</evidence>
<dbReference type="Pfam" id="PF02759">
    <property type="entry name" value="RUN"/>
    <property type="match status" value="1"/>
</dbReference>
<reference evidence="13 14" key="1">
    <citation type="journal article" date="2012" name="Genome Biol.">
        <title>Sequencing three crocodilian genomes to illuminate the evolution of archosaurs and amniotes.</title>
        <authorList>
            <person name="St John J.A."/>
            <person name="Braun E.L."/>
            <person name="Isberg S.R."/>
            <person name="Miles L.G."/>
            <person name="Chong A.Y."/>
            <person name="Gongora J."/>
            <person name="Dalzell P."/>
            <person name="Moran C."/>
            <person name="Bed'hom B."/>
            <person name="Abzhanov A."/>
            <person name="Burgess S.C."/>
            <person name="Cooksey A.M."/>
            <person name="Castoe T.A."/>
            <person name="Crawford N.G."/>
            <person name="Densmore L.D."/>
            <person name="Drew J.C."/>
            <person name="Edwards S.V."/>
            <person name="Faircloth B.C."/>
            <person name="Fujita M.K."/>
            <person name="Greenwold M.J."/>
            <person name="Hoffmann F.G."/>
            <person name="Howard J.M."/>
            <person name="Iguchi T."/>
            <person name="Janes D.E."/>
            <person name="Khan S.Y."/>
            <person name="Kohno S."/>
            <person name="de Koning A.J."/>
            <person name="Lance S.L."/>
            <person name="McCarthy F.M."/>
            <person name="McCormack J.E."/>
            <person name="Merchant M.E."/>
            <person name="Peterson D.G."/>
            <person name="Pollock D.D."/>
            <person name="Pourmand N."/>
            <person name="Raney B.J."/>
            <person name="Roessler K.A."/>
            <person name="Sanford J.R."/>
            <person name="Sawyer R.H."/>
            <person name="Schmidt C.J."/>
            <person name="Triplett E.W."/>
            <person name="Tuberville T.D."/>
            <person name="Venegas-Anaya M."/>
            <person name="Howard J.T."/>
            <person name="Jarvis E.D."/>
            <person name="Guillette L.J.Jr."/>
            <person name="Glenn T.C."/>
            <person name="Green R.E."/>
            <person name="Ray D.A."/>
        </authorList>
    </citation>
    <scope>NUCLEOTIDE SEQUENCE [LARGE SCALE GENOMIC DNA]</scope>
    <source>
        <strain evidence="13">KSC_2009_1</strain>
    </source>
</reference>
<evidence type="ECO:0000256" key="9">
    <source>
        <dbReference type="ARBA" id="ARBA00023329"/>
    </source>
</evidence>
<name>A0A151P2U2_ALLMI</name>
<dbReference type="InterPro" id="IPR059036">
    <property type="entry name" value="RUFY4_dom"/>
</dbReference>
<dbReference type="AlphaFoldDB" id="A0A151P2U2"/>
<dbReference type="GO" id="GO:0031410">
    <property type="term" value="C:cytoplasmic vesicle"/>
    <property type="evidence" value="ECO:0007669"/>
    <property type="project" value="UniProtKB-KW"/>
</dbReference>
<evidence type="ECO:0000313" key="14">
    <source>
        <dbReference type="Proteomes" id="UP000050525"/>
    </source>
</evidence>
<accession>A0A151P2U2</accession>
<keyword evidence="5" id="KW-0862">Zinc</keyword>
<evidence type="ECO:0000256" key="4">
    <source>
        <dbReference type="ARBA" id="ARBA00022771"/>
    </source>
</evidence>
<evidence type="ECO:0000256" key="1">
    <source>
        <dbReference type="ARBA" id="ARBA00004371"/>
    </source>
</evidence>
<dbReference type="Gene3D" id="1.20.58.900">
    <property type="match status" value="1"/>
</dbReference>
<sequence>MPGATELQRVLADLRGTVSALTRGYRDQGRPVTDGSPELLALCARLEFLLQFDLKEKRSLWGQRQDYWDFLCQGLRGRHEHQGITHVRHLPQLRTPLGRGRALLRYCLARRQLAETLQLCLLDPQATRAWYHARSPFLDPQLCADLLACLYDLDGVAFCLDPQPPGLDAGWPPSTARCQQDVQRLAQAEHEALAREQAAREELGRQREVEREVKGRLLELLREKDSLWQQSEGIGAPPAPGPCARCRSTAGPLARRHQCR</sequence>
<dbReference type="GO" id="GO:0005776">
    <property type="term" value="C:autophagosome"/>
    <property type="evidence" value="ECO:0007669"/>
    <property type="project" value="UniProtKB-SubCell"/>
</dbReference>
<dbReference type="Proteomes" id="UP000050525">
    <property type="component" value="Unassembled WGS sequence"/>
</dbReference>
<evidence type="ECO:0000256" key="2">
    <source>
        <dbReference type="ARBA" id="ARBA00004419"/>
    </source>
</evidence>
<dbReference type="InterPro" id="IPR004012">
    <property type="entry name" value="Run_dom"/>
</dbReference>
<dbReference type="GO" id="GO:0051050">
    <property type="term" value="P:positive regulation of transport"/>
    <property type="evidence" value="ECO:0007669"/>
    <property type="project" value="UniProtKB-ARBA"/>
</dbReference>
<gene>
    <name evidence="13" type="primary">RUFY4</name>
    <name evidence="13" type="ORF">Y1Q_0006788</name>
</gene>
<keyword evidence="4" id="KW-0863">Zinc-finger</keyword>
<dbReference type="FunFam" id="1.20.58.900:FF:000015">
    <property type="entry name" value="RUN and FYVE domain containing 4"/>
    <property type="match status" value="1"/>
</dbReference>
<dbReference type="GO" id="GO:0005764">
    <property type="term" value="C:lysosome"/>
    <property type="evidence" value="ECO:0007669"/>
    <property type="project" value="UniProtKB-SubCell"/>
</dbReference>
<comment type="subcellular location">
    <subcellularLocation>
        <location evidence="2">Cytoplasmic vesicle</location>
        <location evidence="2">Autophagosome</location>
    </subcellularLocation>
    <subcellularLocation>
        <location evidence="1">Lysosome</location>
    </subcellularLocation>
</comment>
<dbReference type="SUPFAM" id="SSF140741">
    <property type="entry name" value="RUN domain-like"/>
    <property type="match status" value="1"/>
</dbReference>
<keyword evidence="3" id="KW-0479">Metal-binding</keyword>
<dbReference type="GO" id="GO:0008270">
    <property type="term" value="F:zinc ion binding"/>
    <property type="evidence" value="ECO:0007669"/>
    <property type="project" value="UniProtKB-KW"/>
</dbReference>
<keyword evidence="7" id="KW-0175">Coiled coil</keyword>
<evidence type="ECO:0000256" key="11">
    <source>
        <dbReference type="ARBA" id="ARBA00069100"/>
    </source>
</evidence>
<dbReference type="Pfam" id="PF25366">
    <property type="entry name" value="RUFY4"/>
    <property type="match status" value="1"/>
</dbReference>
<evidence type="ECO:0000256" key="6">
    <source>
        <dbReference type="ARBA" id="ARBA00023006"/>
    </source>
</evidence>
<comment type="caution">
    <text evidence="13">The sequence shown here is derived from an EMBL/GenBank/DDBJ whole genome shotgun (WGS) entry which is preliminary data.</text>
</comment>
<protein>
    <recommendedName>
        <fullName evidence="11">RUN and FYVE domain-containing protein 4</fullName>
    </recommendedName>
</protein>
<dbReference type="InterPro" id="IPR037213">
    <property type="entry name" value="Run_dom_sf"/>
</dbReference>
<dbReference type="PANTHER" id="PTHR46753:SF5">
    <property type="entry name" value="RUN AND FYVE DOMAIN CONTAINING 4"/>
    <property type="match status" value="1"/>
</dbReference>
<evidence type="ECO:0000256" key="7">
    <source>
        <dbReference type="ARBA" id="ARBA00023054"/>
    </source>
</evidence>
<evidence type="ECO:0000256" key="10">
    <source>
        <dbReference type="ARBA" id="ARBA00059075"/>
    </source>
</evidence>
<proteinExistence type="predicted"/>
<dbReference type="GO" id="GO:0071353">
    <property type="term" value="P:cellular response to interleukin-4"/>
    <property type="evidence" value="ECO:0007669"/>
    <property type="project" value="UniProtKB-ARBA"/>
</dbReference>
<dbReference type="EMBL" id="AKHW03001147">
    <property type="protein sequence ID" value="KYO43396.1"/>
    <property type="molecule type" value="Genomic_DNA"/>
</dbReference>
<evidence type="ECO:0000259" key="12">
    <source>
        <dbReference type="PROSITE" id="PS50826"/>
    </source>
</evidence>
<organism evidence="13 14">
    <name type="scientific">Alligator mississippiensis</name>
    <name type="common">American alligator</name>
    <dbReference type="NCBI Taxonomy" id="8496"/>
    <lineage>
        <taxon>Eukaryota</taxon>
        <taxon>Metazoa</taxon>
        <taxon>Chordata</taxon>
        <taxon>Craniata</taxon>
        <taxon>Vertebrata</taxon>
        <taxon>Euteleostomi</taxon>
        <taxon>Archelosauria</taxon>
        <taxon>Archosauria</taxon>
        <taxon>Crocodylia</taxon>
        <taxon>Alligatoridae</taxon>
        <taxon>Alligatorinae</taxon>
        <taxon>Alligator</taxon>
    </lineage>
</organism>
<dbReference type="PANTHER" id="PTHR46753">
    <property type="entry name" value="FYVE AND COILED-COIL DOMAIN-CONTAINING PROTEIN 1"/>
    <property type="match status" value="1"/>
</dbReference>
<comment type="function">
    <text evidence="10">ARL8 effector that promotes the coupling of endolysosomes to dynein-dynactin for retrograde transport along microtubules. Acts by binding both GTP-bound ARL8 and dynein-dynactin. In nonneuronal cells, promotes concentration of endolysosomes in the juxtanuclear area. In hippocampal neurons, drives retrograde transport of endolysosomes from the axon to the soma. Positive regulator of macroautophagy in dendritic cells. Increases autophagic flux, probably by stimulating both autophagosome formation and facilitating tethering with lysosomes. Binds to phosphatidylinositol 3-phosphate (PtdIns3P) through its FYVE-type zinc finger. Positive regulator of osteosclast bone-resorbing activity, possibly by promoting late endosome-lysosome fusion by acting as an adapter protein between RAB7A on late endosomes and LAMP2 on primary lysosomes.</text>
</comment>
<evidence type="ECO:0000256" key="3">
    <source>
        <dbReference type="ARBA" id="ARBA00022723"/>
    </source>
</evidence>
<feature type="domain" description="RUN" evidence="12">
    <location>
        <begin position="33"/>
        <end position="165"/>
    </location>
</feature>
<evidence type="ECO:0000313" key="13">
    <source>
        <dbReference type="EMBL" id="KYO43396.1"/>
    </source>
</evidence>
<dbReference type="GO" id="GO:0006914">
    <property type="term" value="P:autophagy"/>
    <property type="evidence" value="ECO:0007669"/>
    <property type="project" value="UniProtKB-KW"/>
</dbReference>
<dbReference type="STRING" id="8496.A0A151P2U2"/>
<keyword evidence="6" id="KW-0072">Autophagy</keyword>
<keyword evidence="8" id="KW-0458">Lysosome</keyword>
<dbReference type="PROSITE" id="PS50826">
    <property type="entry name" value="RUN"/>
    <property type="match status" value="1"/>
</dbReference>
<keyword evidence="9" id="KW-0968">Cytoplasmic vesicle</keyword>
<evidence type="ECO:0000256" key="8">
    <source>
        <dbReference type="ARBA" id="ARBA00023228"/>
    </source>
</evidence>